<dbReference type="Pfam" id="PF04253">
    <property type="entry name" value="TFR_dimer"/>
    <property type="match status" value="1"/>
</dbReference>
<dbReference type="GO" id="GO:0004180">
    <property type="term" value="F:carboxypeptidase activity"/>
    <property type="evidence" value="ECO:0007669"/>
    <property type="project" value="TreeGrafter"/>
</dbReference>
<dbReference type="Proteomes" id="UP000799421">
    <property type="component" value="Unassembled WGS sequence"/>
</dbReference>
<dbReference type="SUPFAM" id="SSF47672">
    <property type="entry name" value="Transferrin receptor-like dimerisation domain"/>
    <property type="match status" value="1"/>
</dbReference>
<feature type="domain" description="PA" evidence="4">
    <location>
        <begin position="139"/>
        <end position="217"/>
    </location>
</feature>
<dbReference type="PANTHER" id="PTHR10404:SF46">
    <property type="entry name" value="VACUOLAR PROTEIN SORTING-ASSOCIATED PROTEIN 70"/>
    <property type="match status" value="1"/>
</dbReference>
<evidence type="ECO:0000256" key="2">
    <source>
        <dbReference type="SAM" id="MobiDB-lite"/>
    </source>
</evidence>
<dbReference type="Pfam" id="PF02225">
    <property type="entry name" value="PA"/>
    <property type="match status" value="1"/>
</dbReference>
<organism evidence="7 8">
    <name type="scientific">Piedraia hortae CBS 480.64</name>
    <dbReference type="NCBI Taxonomy" id="1314780"/>
    <lineage>
        <taxon>Eukaryota</taxon>
        <taxon>Fungi</taxon>
        <taxon>Dikarya</taxon>
        <taxon>Ascomycota</taxon>
        <taxon>Pezizomycotina</taxon>
        <taxon>Dothideomycetes</taxon>
        <taxon>Dothideomycetidae</taxon>
        <taxon>Capnodiales</taxon>
        <taxon>Piedraiaceae</taxon>
        <taxon>Piedraia</taxon>
    </lineage>
</organism>
<name>A0A6A7BUU2_9PEZI</name>
<evidence type="ECO:0000256" key="3">
    <source>
        <dbReference type="SAM" id="SignalP"/>
    </source>
</evidence>
<dbReference type="CDD" id="cd02121">
    <property type="entry name" value="PA_GCPII_like"/>
    <property type="match status" value="1"/>
</dbReference>
<dbReference type="InterPro" id="IPR036757">
    <property type="entry name" value="TFR-like_dimer_dom_sf"/>
</dbReference>
<protein>
    <submittedName>
        <fullName evidence="7">Zn-dependent exopeptidase</fullName>
    </submittedName>
</protein>
<dbReference type="Gene3D" id="1.20.930.40">
    <property type="entry name" value="Transferrin receptor-like, dimerisation domain"/>
    <property type="match status" value="1"/>
</dbReference>
<evidence type="ECO:0000259" key="4">
    <source>
        <dbReference type="Pfam" id="PF02225"/>
    </source>
</evidence>
<dbReference type="Gene3D" id="3.50.30.30">
    <property type="match status" value="1"/>
</dbReference>
<dbReference type="CDD" id="cd08022">
    <property type="entry name" value="M28_PSMA_like"/>
    <property type="match status" value="1"/>
</dbReference>
<evidence type="ECO:0000256" key="1">
    <source>
        <dbReference type="ARBA" id="ARBA00005634"/>
    </source>
</evidence>
<evidence type="ECO:0000259" key="6">
    <source>
        <dbReference type="Pfam" id="PF04389"/>
    </source>
</evidence>
<accession>A0A6A7BUU2</accession>
<dbReference type="OrthoDB" id="5841748at2759"/>
<feature type="domain" description="Peptidase M28" evidence="6">
    <location>
        <begin position="332"/>
        <end position="505"/>
    </location>
</feature>
<dbReference type="InterPro" id="IPR046450">
    <property type="entry name" value="PA_dom_sf"/>
</dbReference>
<dbReference type="PANTHER" id="PTHR10404">
    <property type="entry name" value="N-ACETYLATED-ALPHA-LINKED ACIDIC DIPEPTIDASE"/>
    <property type="match status" value="1"/>
</dbReference>
<evidence type="ECO:0000313" key="7">
    <source>
        <dbReference type="EMBL" id="KAF2858974.1"/>
    </source>
</evidence>
<feature type="signal peptide" evidence="3">
    <location>
        <begin position="1"/>
        <end position="18"/>
    </location>
</feature>
<keyword evidence="3" id="KW-0732">Signal</keyword>
<dbReference type="SUPFAM" id="SSF52025">
    <property type="entry name" value="PA domain"/>
    <property type="match status" value="1"/>
</dbReference>
<reference evidence="7" key="1">
    <citation type="journal article" date="2020" name="Stud. Mycol.">
        <title>101 Dothideomycetes genomes: a test case for predicting lifestyles and emergence of pathogens.</title>
        <authorList>
            <person name="Haridas S."/>
            <person name="Albert R."/>
            <person name="Binder M."/>
            <person name="Bloem J."/>
            <person name="Labutti K."/>
            <person name="Salamov A."/>
            <person name="Andreopoulos B."/>
            <person name="Baker S."/>
            <person name="Barry K."/>
            <person name="Bills G."/>
            <person name="Bluhm B."/>
            <person name="Cannon C."/>
            <person name="Castanera R."/>
            <person name="Culley D."/>
            <person name="Daum C."/>
            <person name="Ezra D."/>
            <person name="Gonzalez J."/>
            <person name="Henrissat B."/>
            <person name="Kuo A."/>
            <person name="Liang C."/>
            <person name="Lipzen A."/>
            <person name="Lutzoni F."/>
            <person name="Magnuson J."/>
            <person name="Mondo S."/>
            <person name="Nolan M."/>
            <person name="Ohm R."/>
            <person name="Pangilinan J."/>
            <person name="Park H.-J."/>
            <person name="Ramirez L."/>
            <person name="Alfaro M."/>
            <person name="Sun H."/>
            <person name="Tritt A."/>
            <person name="Yoshinaga Y."/>
            <person name="Zwiers L.-H."/>
            <person name="Turgeon B."/>
            <person name="Goodwin S."/>
            <person name="Spatafora J."/>
            <person name="Crous P."/>
            <person name="Grigoriev I."/>
        </authorList>
    </citation>
    <scope>NUCLEOTIDE SEQUENCE</scope>
    <source>
        <strain evidence="7">CBS 480.64</strain>
    </source>
</reference>
<feature type="chain" id="PRO_5025416297" evidence="3">
    <location>
        <begin position="19"/>
        <end position="689"/>
    </location>
</feature>
<evidence type="ECO:0000313" key="8">
    <source>
        <dbReference type="Proteomes" id="UP000799421"/>
    </source>
</evidence>
<dbReference type="Gene3D" id="3.40.630.10">
    <property type="entry name" value="Zn peptidases"/>
    <property type="match status" value="1"/>
</dbReference>
<feature type="region of interest" description="Disordered" evidence="2">
    <location>
        <begin position="202"/>
        <end position="225"/>
    </location>
</feature>
<dbReference type="InterPro" id="IPR007484">
    <property type="entry name" value="Peptidase_M28"/>
</dbReference>
<dbReference type="InterPro" id="IPR003137">
    <property type="entry name" value="PA_domain"/>
</dbReference>
<evidence type="ECO:0000259" key="5">
    <source>
        <dbReference type="Pfam" id="PF04253"/>
    </source>
</evidence>
<dbReference type="FunFam" id="3.40.630.10:FF:000101">
    <property type="entry name" value="N-acetylated alpha-linked acidic dipeptidase like 1"/>
    <property type="match status" value="1"/>
</dbReference>
<dbReference type="FunFam" id="3.50.30.30:FF:000008">
    <property type="entry name" value="Glutamate carboxypeptidase 2"/>
    <property type="match status" value="1"/>
</dbReference>
<dbReference type="SUPFAM" id="SSF53187">
    <property type="entry name" value="Zn-dependent exopeptidases"/>
    <property type="match status" value="1"/>
</dbReference>
<dbReference type="InterPro" id="IPR007365">
    <property type="entry name" value="TFR-like_dimer_dom"/>
</dbReference>
<feature type="domain" description="Transferrin receptor-like dimerisation" evidence="5">
    <location>
        <begin position="566"/>
        <end position="688"/>
    </location>
</feature>
<proteinExistence type="inferred from homology"/>
<dbReference type="InterPro" id="IPR039373">
    <property type="entry name" value="Peptidase_M28B"/>
</dbReference>
<dbReference type="EMBL" id="MU005999">
    <property type="protein sequence ID" value="KAF2858974.1"/>
    <property type="molecule type" value="Genomic_DNA"/>
</dbReference>
<gene>
    <name evidence="7" type="ORF">K470DRAFT_282906</name>
</gene>
<dbReference type="AlphaFoldDB" id="A0A6A7BUU2"/>
<dbReference type="Pfam" id="PF04389">
    <property type="entry name" value="Peptidase_M28"/>
    <property type="match status" value="1"/>
</dbReference>
<sequence>MGVPLIVCAALLWSYAAGSPSPKPRIDFAELQKMLLNTPSNDSVSEWSRYYTAAPHLAGQNKSQADWTRDRWEEWGVKSSISAYDVYINYPSDHQLTLYVDERVAYAASLEEDVLPEDPTTGLPNRVPTFHGYSANGDVTAQYVYCNYGTYQDFEELLAANVSLKGKIALAKYGGIFRGLKVKRASELGMVGVVLFTDPGDDGDITEQNGYKPYPKGPARNPSSVQRGSVQYLSIAPGDPTTPGYPSLPGAARKSVKGKIPDIPSLPISFADSIPLLQQLNGFGPNASSFSANWQTGGLGYKGVDYSIGPSPDSAVLKLVNKQKYVTTPLWNVIGIINGTLTDEVVVIGCHRDAWIAGGAADPNSGSAALDEIVRSFGLALKAGWKPHRTMVFASWDGEEYGLLGSTEWVEEYIPWLSDATVAYINLDIGFSGPVFGVSAAPVLNQLVYNVSAQVKSPNVTIPGQSVRDTWDGKISTIGSGSDFTAFQDFAGISCVHLEFSNGDKDPMETYGDKHFEYHVTIAQIAALTMANLVEDAVIPFSAADYGAALGKYLSSVKSLSNASSVDLTSLEQAITKFQAAASAFDKKADAFRSGQPNGNYGHGHGDFKALAEINKKYKLLERKFLFEKGLDNRNWFKHVVFAPGFWTGYSGATFPGLVEGIQFKNFTAAQRWVGTIADRVNDAAEWLA</sequence>
<keyword evidence="8" id="KW-1185">Reference proteome</keyword>
<comment type="similarity">
    <text evidence="1">Belongs to the peptidase M28 family. M28B subfamily.</text>
</comment>